<evidence type="ECO:0000313" key="8">
    <source>
        <dbReference type="Proteomes" id="UP000515121"/>
    </source>
</evidence>
<dbReference type="InterPro" id="IPR002110">
    <property type="entry name" value="Ankyrin_rpt"/>
</dbReference>
<keyword evidence="2" id="KW-0812">Transmembrane</keyword>
<dbReference type="Proteomes" id="UP000515121">
    <property type="component" value="Unplaced"/>
</dbReference>
<evidence type="ECO:0000256" key="5">
    <source>
        <dbReference type="ARBA" id="ARBA00023043"/>
    </source>
</evidence>
<dbReference type="AlphaFoldDB" id="A0A6P5WF99"/>
<dbReference type="InterPro" id="IPR026961">
    <property type="entry name" value="PGG_dom"/>
</dbReference>
<dbReference type="Pfam" id="PF00023">
    <property type="entry name" value="Ank"/>
    <property type="match status" value="1"/>
</dbReference>
<dbReference type="RefSeq" id="XP_022714539.1">
    <property type="nucleotide sequence ID" value="XM_022858804.1"/>
</dbReference>
<evidence type="ECO:0000256" key="6">
    <source>
        <dbReference type="ARBA" id="ARBA00023136"/>
    </source>
</evidence>
<dbReference type="PANTHER" id="PTHR24186">
    <property type="entry name" value="PROTEIN PHOSPHATASE 1 REGULATORY SUBUNIT"/>
    <property type="match status" value="1"/>
</dbReference>
<dbReference type="GeneID" id="111274172"/>
<evidence type="ECO:0000256" key="2">
    <source>
        <dbReference type="ARBA" id="ARBA00022692"/>
    </source>
</evidence>
<keyword evidence="3" id="KW-0677">Repeat</keyword>
<organism evidence="8 9">
    <name type="scientific">Durio zibethinus</name>
    <name type="common">Durian</name>
    <dbReference type="NCBI Taxonomy" id="66656"/>
    <lineage>
        <taxon>Eukaryota</taxon>
        <taxon>Viridiplantae</taxon>
        <taxon>Streptophyta</taxon>
        <taxon>Embryophyta</taxon>
        <taxon>Tracheophyta</taxon>
        <taxon>Spermatophyta</taxon>
        <taxon>Magnoliopsida</taxon>
        <taxon>eudicotyledons</taxon>
        <taxon>Gunneridae</taxon>
        <taxon>Pentapetalae</taxon>
        <taxon>rosids</taxon>
        <taxon>malvids</taxon>
        <taxon>Malvales</taxon>
        <taxon>Malvaceae</taxon>
        <taxon>Helicteroideae</taxon>
        <taxon>Durio</taxon>
    </lineage>
</organism>
<protein>
    <submittedName>
        <fullName evidence="9">Ankyrin repeat-containing protein ITN1-like</fullName>
    </submittedName>
</protein>
<reference evidence="9" key="1">
    <citation type="submission" date="2025-08" db="UniProtKB">
        <authorList>
            <consortium name="RefSeq"/>
        </authorList>
    </citation>
    <scope>IDENTIFICATION</scope>
    <source>
        <tissue evidence="9">Fruit stalk</tissue>
    </source>
</reference>
<feature type="domain" description="PGG" evidence="7">
    <location>
        <begin position="257"/>
        <end position="294"/>
    </location>
</feature>
<dbReference type="OrthoDB" id="7729168at2759"/>
<evidence type="ECO:0000256" key="1">
    <source>
        <dbReference type="ARBA" id="ARBA00004141"/>
    </source>
</evidence>
<dbReference type="GO" id="GO:0005886">
    <property type="term" value="C:plasma membrane"/>
    <property type="evidence" value="ECO:0007669"/>
    <property type="project" value="TreeGrafter"/>
</dbReference>
<dbReference type="Pfam" id="PF12796">
    <property type="entry name" value="Ank_2"/>
    <property type="match status" value="1"/>
</dbReference>
<comment type="subcellular location">
    <subcellularLocation>
        <location evidence="1">Membrane</location>
        <topology evidence="1">Multi-pass membrane protein</topology>
    </subcellularLocation>
</comment>
<dbReference type="SMART" id="SM00248">
    <property type="entry name" value="ANK"/>
    <property type="match status" value="5"/>
</dbReference>
<keyword evidence="4" id="KW-1133">Transmembrane helix</keyword>
<dbReference type="Gene3D" id="1.25.40.20">
    <property type="entry name" value="Ankyrin repeat-containing domain"/>
    <property type="match status" value="1"/>
</dbReference>
<keyword evidence="6" id="KW-0472">Membrane</keyword>
<gene>
    <name evidence="9" type="primary">LOC111274172</name>
</gene>
<evidence type="ECO:0000256" key="3">
    <source>
        <dbReference type="ARBA" id="ARBA00022737"/>
    </source>
</evidence>
<evidence type="ECO:0000313" key="9">
    <source>
        <dbReference type="RefSeq" id="XP_022714539.1"/>
    </source>
</evidence>
<keyword evidence="8" id="KW-1185">Reference proteome</keyword>
<evidence type="ECO:0000259" key="7">
    <source>
        <dbReference type="Pfam" id="PF13962"/>
    </source>
</evidence>
<dbReference type="Pfam" id="PF13962">
    <property type="entry name" value="PGG"/>
    <property type="match status" value="1"/>
</dbReference>
<name>A0A6P5WF99_DURZI</name>
<dbReference type="KEGG" id="dzi:111274172"/>
<dbReference type="InterPro" id="IPR036770">
    <property type="entry name" value="Ankyrin_rpt-contain_sf"/>
</dbReference>
<dbReference type="SUPFAM" id="SSF48403">
    <property type="entry name" value="Ankyrin repeat"/>
    <property type="match status" value="1"/>
</dbReference>
<evidence type="ECO:0000256" key="4">
    <source>
        <dbReference type="ARBA" id="ARBA00022989"/>
    </source>
</evidence>
<keyword evidence="5" id="KW-0040">ANK repeat</keyword>
<proteinExistence type="predicted"/>
<sequence>MEDSLYRAALSGNVAALDALLQEDELILDRASLTCFHETPLHIATMRGHLHFAASLLNRRPKLSMEFDALHRLPIHLAAIEGHAELVAQLLYCDPESIEQRLYRGETTLHLCVRYNQLEAPKYLVKGSNNEEFVNIQDDDGNTILHLATFLKQMETLRCLLSVPIIKAGVNALNRMGFTALDLLVYGPRDFKSLEIRDILMKAVTCRVEDPNINTTVRIQSPLLSIVSGNSETKPVKPSWFTQLCRTCNKFLKHQGDWVAEMQGSLMLVATLTATISFQVAFSPPGGVWGSTKTKHKEPDCSVGLNGV</sequence>
<accession>A0A6P5WF99</accession>
<dbReference type="PANTHER" id="PTHR24186:SF37">
    <property type="entry name" value="PGG DOMAIN-CONTAINING PROTEIN"/>
    <property type="match status" value="1"/>
</dbReference>